<feature type="region of interest" description="Disordered" evidence="2">
    <location>
        <begin position="724"/>
        <end position="779"/>
    </location>
</feature>
<dbReference type="AlphaFoldDB" id="A0AAE8MAL9"/>
<accession>A0AAE8MAL9</accession>
<evidence type="ECO:0000313" key="3">
    <source>
        <dbReference type="EMBL" id="SPJ78403.1"/>
    </source>
</evidence>
<feature type="coiled-coil region" evidence="1">
    <location>
        <begin position="225"/>
        <end position="259"/>
    </location>
</feature>
<sequence>MVDTSYLAQQVNSSIGQLHGLFDEIGVPDHEREARESELFSALSEALNSQVRLVNSEKKEMVDEAKKIITIIHQMEASLDDSNRHRDYEGDDELTITYPLSRCLQRLKEKHTQISRLHKERFDQVKKLVVALESYSSHLEPTFVQIPLPPTGPNQSIPANFDLSSTYVDKLDSEFTRVYEEYSRRIATVQALADQTIGLWAELGIPQAQQDGAIVKYYRDSPEQLGLHEEDINRLRAKRDRLSDEKKNREKKLKELKVAVEALWIKLGVDESETKPFLNANRGCGVRQINEFEDELARLNELKRQNLHLFVEDSRIKLQELWDALYFCEDEMLEFTPAFSDVYSDALLEAHEREIARLEALKEQRAPTLALIDRHKSLIKERDDLAASSQDASRLMGRGQKGEKRDPGKLLREEKMRKRITKELPKIIAELRKLLSNWEDEYGRPFLVFGERYLDEIEAAEGSRKNTLPPRSKTPAGPPPSTVKAPKSVPNLRATTRSIPPRSMSKTPTAGAPPPRRPGHQTTASTSSIPQSPLRSPSRIPARVPLSNMKHGNNSPERPRAESCADVFRPGPPLMRAPPPKMRELMARAELEAPANPYKGAGLGPSIVRQVEPEDVYDDRPRTARSNSNNSQYSYPSNTSQFSHPSNNSQLSHTSYSDESYHDPYASIRSQSYRKVAPPPRQISGESMASTNISGSENWETYDDDNSEPELDVSDAYYAKLRATQTKRFSPEQSLRPTSSQSKRIRGIPPTGSYNGPVMIDQDGNRIISGSEWTDEDGY</sequence>
<dbReference type="Proteomes" id="UP001187734">
    <property type="component" value="Unassembled WGS sequence"/>
</dbReference>
<protein>
    <submittedName>
        <fullName evidence="3">Related to microtubule-associated protein</fullName>
    </submittedName>
</protein>
<keyword evidence="1" id="KW-0175">Coiled coil</keyword>
<dbReference type="GO" id="GO:1990023">
    <property type="term" value="C:mitotic spindle midzone"/>
    <property type="evidence" value="ECO:0007669"/>
    <property type="project" value="TreeGrafter"/>
</dbReference>
<feature type="compositionally biased region" description="Polar residues" evidence="2">
    <location>
        <begin position="642"/>
        <end position="658"/>
    </location>
</feature>
<feature type="compositionally biased region" description="Polar residues" evidence="2">
    <location>
        <begin position="684"/>
        <end position="699"/>
    </location>
</feature>
<name>A0AAE8MAL9_9HYPO</name>
<feature type="compositionally biased region" description="Basic and acidic residues" evidence="2">
    <location>
        <begin position="400"/>
        <end position="411"/>
    </location>
</feature>
<dbReference type="Pfam" id="PF03999">
    <property type="entry name" value="MAP65_ASE1"/>
    <property type="match status" value="1"/>
</dbReference>
<gene>
    <name evidence="3" type="ORF">FTOL_06792</name>
</gene>
<comment type="caution">
    <text evidence="3">The sequence shown here is derived from an EMBL/GenBank/DDBJ whole genome shotgun (WGS) entry which is preliminary data.</text>
</comment>
<keyword evidence="4" id="KW-1185">Reference proteome</keyword>
<dbReference type="GO" id="GO:0005737">
    <property type="term" value="C:cytoplasm"/>
    <property type="evidence" value="ECO:0007669"/>
    <property type="project" value="TreeGrafter"/>
</dbReference>
<dbReference type="GO" id="GO:0008017">
    <property type="term" value="F:microtubule binding"/>
    <property type="evidence" value="ECO:0007669"/>
    <property type="project" value="InterPro"/>
</dbReference>
<dbReference type="InterPro" id="IPR007145">
    <property type="entry name" value="MAP65_Ase1_PRC1"/>
</dbReference>
<reference evidence="3" key="1">
    <citation type="submission" date="2018-03" db="EMBL/GenBank/DDBJ databases">
        <authorList>
            <person name="Guldener U."/>
        </authorList>
    </citation>
    <scope>NUCLEOTIDE SEQUENCE</scope>
</reference>
<dbReference type="EMBL" id="ONZP01000227">
    <property type="protein sequence ID" value="SPJ78403.1"/>
    <property type="molecule type" value="Genomic_DNA"/>
</dbReference>
<feature type="compositionally biased region" description="Low complexity" evidence="2">
    <location>
        <begin position="626"/>
        <end position="641"/>
    </location>
</feature>
<feature type="compositionally biased region" description="Basic and acidic residues" evidence="2">
    <location>
        <begin position="581"/>
        <end position="591"/>
    </location>
</feature>
<feature type="compositionally biased region" description="Polar residues" evidence="2">
    <location>
        <begin position="724"/>
        <end position="742"/>
    </location>
</feature>
<organism evidence="3 4">
    <name type="scientific">Fusarium torulosum</name>
    <dbReference type="NCBI Taxonomy" id="33205"/>
    <lineage>
        <taxon>Eukaryota</taxon>
        <taxon>Fungi</taxon>
        <taxon>Dikarya</taxon>
        <taxon>Ascomycota</taxon>
        <taxon>Pezizomycotina</taxon>
        <taxon>Sordariomycetes</taxon>
        <taxon>Hypocreomycetidae</taxon>
        <taxon>Hypocreales</taxon>
        <taxon>Nectriaceae</taxon>
        <taxon>Fusarium</taxon>
    </lineage>
</organism>
<evidence type="ECO:0000256" key="2">
    <source>
        <dbReference type="SAM" id="MobiDB-lite"/>
    </source>
</evidence>
<evidence type="ECO:0000313" key="4">
    <source>
        <dbReference type="Proteomes" id="UP001187734"/>
    </source>
</evidence>
<feature type="compositionally biased region" description="Pro residues" evidence="2">
    <location>
        <begin position="570"/>
        <end position="580"/>
    </location>
</feature>
<feature type="compositionally biased region" description="Polar residues" evidence="2">
    <location>
        <begin position="520"/>
        <end position="535"/>
    </location>
</feature>
<proteinExistence type="predicted"/>
<dbReference type="Gene3D" id="1.20.58.1520">
    <property type="match status" value="1"/>
</dbReference>
<dbReference type="PANTHER" id="PTHR19321:SF41">
    <property type="entry name" value="FASCETTO-RELATED"/>
    <property type="match status" value="1"/>
</dbReference>
<dbReference type="PANTHER" id="PTHR19321">
    <property type="entry name" value="PROTEIN REGULATOR OF CYTOKINESIS 1 PRC1-RELATED"/>
    <property type="match status" value="1"/>
</dbReference>
<evidence type="ECO:0000256" key="1">
    <source>
        <dbReference type="SAM" id="Coils"/>
    </source>
</evidence>
<dbReference type="GO" id="GO:0051256">
    <property type="term" value="P:mitotic spindle midzone assembly"/>
    <property type="evidence" value="ECO:0007669"/>
    <property type="project" value="TreeGrafter"/>
</dbReference>
<feature type="region of interest" description="Disordered" evidence="2">
    <location>
        <begin position="461"/>
        <end position="710"/>
    </location>
</feature>
<feature type="compositionally biased region" description="Acidic residues" evidence="2">
    <location>
        <begin position="700"/>
        <end position="710"/>
    </location>
</feature>
<feature type="region of interest" description="Disordered" evidence="2">
    <location>
        <begin position="383"/>
        <end position="411"/>
    </location>
</feature>